<evidence type="ECO:0000259" key="13">
    <source>
        <dbReference type="Pfam" id="PF00593"/>
    </source>
</evidence>
<keyword evidence="3 10" id="KW-1134">Transmembrane beta strand</keyword>
<gene>
    <name evidence="15" type="ORF">SAMN05444682_104361</name>
</gene>
<dbReference type="GO" id="GO:0015344">
    <property type="term" value="F:siderophore uptake transmembrane transporter activity"/>
    <property type="evidence" value="ECO:0007669"/>
    <property type="project" value="TreeGrafter"/>
</dbReference>
<comment type="similarity">
    <text evidence="10 11">Belongs to the TonB-dependent receptor family.</text>
</comment>
<evidence type="ECO:0000313" key="15">
    <source>
        <dbReference type="EMBL" id="SFI56677.1"/>
    </source>
</evidence>
<keyword evidence="6 11" id="KW-0798">TonB box</keyword>
<evidence type="ECO:0000256" key="4">
    <source>
        <dbReference type="ARBA" id="ARBA00022692"/>
    </source>
</evidence>
<evidence type="ECO:0000256" key="5">
    <source>
        <dbReference type="ARBA" id="ARBA00022729"/>
    </source>
</evidence>
<dbReference type="OrthoDB" id="9768177at2"/>
<dbReference type="Pfam" id="PF00593">
    <property type="entry name" value="TonB_dep_Rec_b-barrel"/>
    <property type="match status" value="1"/>
</dbReference>
<name>A0A1I3J8T6_9SPHI</name>
<dbReference type="Gene3D" id="2.60.40.1120">
    <property type="entry name" value="Carboxypeptidase-like, regulatory domain"/>
    <property type="match status" value="1"/>
</dbReference>
<dbReference type="Pfam" id="PF13715">
    <property type="entry name" value="CarbopepD_reg_2"/>
    <property type="match status" value="1"/>
</dbReference>
<dbReference type="NCBIfam" id="TIGR04057">
    <property type="entry name" value="SusC_RagA_signa"/>
    <property type="match status" value="1"/>
</dbReference>
<accession>A0A1I3J8T6</accession>
<evidence type="ECO:0000256" key="3">
    <source>
        <dbReference type="ARBA" id="ARBA00022452"/>
    </source>
</evidence>
<evidence type="ECO:0000256" key="12">
    <source>
        <dbReference type="SAM" id="SignalP"/>
    </source>
</evidence>
<dbReference type="AlphaFoldDB" id="A0A1I3J8T6"/>
<dbReference type="GO" id="GO:0009279">
    <property type="term" value="C:cell outer membrane"/>
    <property type="evidence" value="ECO:0007669"/>
    <property type="project" value="UniProtKB-SubCell"/>
</dbReference>
<dbReference type="Pfam" id="PF07715">
    <property type="entry name" value="Plug"/>
    <property type="match status" value="1"/>
</dbReference>
<feature type="signal peptide" evidence="12">
    <location>
        <begin position="1"/>
        <end position="27"/>
    </location>
</feature>
<keyword evidence="4 10" id="KW-0812">Transmembrane</keyword>
<dbReference type="GO" id="GO:0044718">
    <property type="term" value="P:siderophore transmembrane transport"/>
    <property type="evidence" value="ECO:0007669"/>
    <property type="project" value="TreeGrafter"/>
</dbReference>
<evidence type="ECO:0000256" key="7">
    <source>
        <dbReference type="ARBA" id="ARBA00023136"/>
    </source>
</evidence>
<dbReference type="RefSeq" id="WP_090626598.1">
    <property type="nucleotide sequence ID" value="NZ_FOQO01000004.1"/>
</dbReference>
<sequence>MRRITFVSSMAMLFTIGGSLYGNQAMASSFHVTTAKSGYTSVNQQHTISGIVTSGTDQAPLPGVSVVVKGTQKGATTNEQGQYTIEAEVGDVLVYSFIGYTSTEQTVGNQLQLNVVLQEDAQALEEVVVVGYGTMRKSDVTGSISIAKGEDMIKAQNFSALDNLRGKAAGVNIFSNSSQPGAYANRVVIRGTATINSSSNPLYVVDGVVMEDFQLINPNDIERIEVLKDASSAAIYGARGANGVILVTTKRGSKDGRKTVSYQGSVGFSSPQRFMKVLDANQWVEAFMTGLENENTYQGKSWSLDKTDWFNDPTYFDSNGNPLYNTHWQEEATRTGVTHNHQLNIQQGDEKSSTGAFLNYTDQQGIVNNTYSKRINGKLAYDSKPLDWLSTSVNLLVNHTWGRYTPEDGGGQDARRTMIEMLPWLPIYQPDGQYTSSSSSSITDVLGFEGMSNPVAILDKQKRMRYNTQIFGNAALTFHLADGLDLKTQFGVDAHRKDYKGYSSIILNNISRPNGWAEIQHTNTFYWQEETYLTYNKSFDKHRINAMAGLSWQERTYGYDASRTEGFSDDFYEWNNMGVGRTPSSPSSDWDQWRMNSYFLRAAYSYNDRYSLTLTGRYDGSSKFGANNKYAFFPSAGLAWNVSNEDFMQDNTWISNLKLHTSYGLTGNSEIDPYSSLANVTAGTHLLDGARAPYSYLGSMSNPDLKWEKTGTYDVGVELGILQNKLNFDVSYYNRTTTDLLLAAPLPYATGFSSVMRNIGSVRNQGLDMMVTATPFTTSDFNWNITLNANYNKNEVLKLGENDEDIPQNSWVGGPNSIIRVGENLNSFYGYKRYGVYTVEDYEAGDATLAQVGRAKRSTTQEILGKGMPDWTGSFINTFNYKNFDLTVDLQFVYGVETMQQFFHSTYDRFGITNGLETILTDAYNGSNPNTMQQAVYLTNNGHAGQDTNVDSQWVTDGSYLRFNVLQLGYTFDSSLCKRLGIAALRVYANANNPWLITSKEFQGYDPEGTSLGDSNKFGQNMVFFSYPRAKSFMLGMNITL</sequence>
<dbReference type="InterPro" id="IPR008969">
    <property type="entry name" value="CarboxyPept-like_regulatory"/>
</dbReference>
<evidence type="ECO:0000259" key="14">
    <source>
        <dbReference type="Pfam" id="PF07715"/>
    </source>
</evidence>
<organism evidence="15 16">
    <name type="scientific">Parapedobacter indicus</name>
    <dbReference type="NCBI Taxonomy" id="1477437"/>
    <lineage>
        <taxon>Bacteria</taxon>
        <taxon>Pseudomonadati</taxon>
        <taxon>Bacteroidota</taxon>
        <taxon>Sphingobacteriia</taxon>
        <taxon>Sphingobacteriales</taxon>
        <taxon>Sphingobacteriaceae</taxon>
        <taxon>Parapedobacter</taxon>
    </lineage>
</organism>
<reference evidence="15 16" key="1">
    <citation type="submission" date="2016-10" db="EMBL/GenBank/DDBJ databases">
        <authorList>
            <person name="de Groot N.N."/>
        </authorList>
    </citation>
    <scope>NUCLEOTIDE SEQUENCE [LARGE SCALE GENOMIC DNA]</scope>
    <source>
        <strain evidence="15 16">RK1</strain>
    </source>
</reference>
<evidence type="ECO:0000256" key="9">
    <source>
        <dbReference type="ARBA" id="ARBA00023237"/>
    </source>
</evidence>
<evidence type="ECO:0000313" key="16">
    <source>
        <dbReference type="Proteomes" id="UP000198670"/>
    </source>
</evidence>
<evidence type="ECO:0000256" key="10">
    <source>
        <dbReference type="PROSITE-ProRule" id="PRU01360"/>
    </source>
</evidence>
<dbReference type="InterPro" id="IPR012910">
    <property type="entry name" value="Plug_dom"/>
</dbReference>
<keyword evidence="2 10" id="KW-0813">Transport</keyword>
<dbReference type="InterPro" id="IPR023997">
    <property type="entry name" value="TonB-dep_OMP_SusC/RagA_CS"/>
</dbReference>
<dbReference type="InterPro" id="IPR023996">
    <property type="entry name" value="TonB-dep_OMP_SusC/RagA"/>
</dbReference>
<evidence type="ECO:0000256" key="6">
    <source>
        <dbReference type="ARBA" id="ARBA00023077"/>
    </source>
</evidence>
<feature type="chain" id="PRO_5011538289" evidence="12">
    <location>
        <begin position="28"/>
        <end position="1041"/>
    </location>
</feature>
<dbReference type="Proteomes" id="UP000198670">
    <property type="component" value="Unassembled WGS sequence"/>
</dbReference>
<feature type="domain" description="TonB-dependent receptor plug" evidence="14">
    <location>
        <begin position="137"/>
        <end position="244"/>
    </location>
</feature>
<keyword evidence="7 10" id="KW-0472">Membrane</keyword>
<dbReference type="PANTHER" id="PTHR30069">
    <property type="entry name" value="TONB-DEPENDENT OUTER MEMBRANE RECEPTOR"/>
    <property type="match status" value="1"/>
</dbReference>
<dbReference type="SUPFAM" id="SSF49464">
    <property type="entry name" value="Carboxypeptidase regulatory domain-like"/>
    <property type="match status" value="1"/>
</dbReference>
<evidence type="ECO:0000256" key="1">
    <source>
        <dbReference type="ARBA" id="ARBA00004571"/>
    </source>
</evidence>
<dbReference type="NCBIfam" id="TIGR04056">
    <property type="entry name" value="OMP_RagA_SusC"/>
    <property type="match status" value="1"/>
</dbReference>
<dbReference type="STRING" id="1477437.SAMN05444682_104361"/>
<feature type="domain" description="TonB-dependent receptor-like beta-barrel" evidence="13">
    <location>
        <begin position="471"/>
        <end position="993"/>
    </location>
</feature>
<evidence type="ECO:0000256" key="8">
    <source>
        <dbReference type="ARBA" id="ARBA00023170"/>
    </source>
</evidence>
<dbReference type="Gene3D" id="2.170.130.10">
    <property type="entry name" value="TonB-dependent receptor, plug domain"/>
    <property type="match status" value="1"/>
</dbReference>
<dbReference type="InterPro" id="IPR000531">
    <property type="entry name" value="Beta-barrel_TonB"/>
</dbReference>
<proteinExistence type="inferred from homology"/>
<keyword evidence="16" id="KW-1185">Reference proteome</keyword>
<comment type="subcellular location">
    <subcellularLocation>
        <location evidence="1 10">Cell outer membrane</location>
        <topology evidence="1 10">Multi-pass membrane protein</topology>
    </subcellularLocation>
</comment>
<dbReference type="EMBL" id="FOQO01000004">
    <property type="protein sequence ID" value="SFI56677.1"/>
    <property type="molecule type" value="Genomic_DNA"/>
</dbReference>
<evidence type="ECO:0000256" key="11">
    <source>
        <dbReference type="RuleBase" id="RU003357"/>
    </source>
</evidence>
<dbReference type="PROSITE" id="PS52016">
    <property type="entry name" value="TONB_DEPENDENT_REC_3"/>
    <property type="match status" value="1"/>
</dbReference>
<dbReference type="InterPro" id="IPR037066">
    <property type="entry name" value="Plug_dom_sf"/>
</dbReference>
<dbReference type="SUPFAM" id="SSF56935">
    <property type="entry name" value="Porins"/>
    <property type="match status" value="1"/>
</dbReference>
<evidence type="ECO:0000256" key="2">
    <source>
        <dbReference type="ARBA" id="ARBA00022448"/>
    </source>
</evidence>
<dbReference type="InterPro" id="IPR036942">
    <property type="entry name" value="Beta-barrel_TonB_sf"/>
</dbReference>
<keyword evidence="5 12" id="KW-0732">Signal</keyword>
<dbReference type="InterPro" id="IPR039426">
    <property type="entry name" value="TonB-dep_rcpt-like"/>
</dbReference>
<dbReference type="PANTHER" id="PTHR30069:SF29">
    <property type="entry name" value="HEMOGLOBIN AND HEMOGLOBIN-HAPTOGLOBIN-BINDING PROTEIN 1-RELATED"/>
    <property type="match status" value="1"/>
</dbReference>
<dbReference type="Gene3D" id="2.40.170.20">
    <property type="entry name" value="TonB-dependent receptor, beta-barrel domain"/>
    <property type="match status" value="1"/>
</dbReference>
<keyword evidence="8" id="KW-0675">Receptor</keyword>
<protein>
    <submittedName>
        <fullName evidence="15">TonB-linked outer membrane protein, SusC/RagA family</fullName>
    </submittedName>
</protein>
<keyword evidence="9 10" id="KW-0998">Cell outer membrane</keyword>